<sequence length="299" mass="33695">MPRSVMLAFYKPDFWCVQATPTSPPVSLSEYPSGFSLSESAVMVAVPDSWVVNYQENVDPTYDDELCYLAAATFASEVCAVQMDELIFQYQLLKKDDSAPLLSINAISLDKLDEISAFLKDKRCTPYYILESDMMRDAVKKKAFHINRTFPILEPFSPVKRNKNKWVKQAKKFTAISLLSHFILTCVYFYFQASIPVTPDYVSPWGRSHAHSQPISALETSLLEKVQGMAKTIRLDALSLNAGSALVRITGTQSNLSLLAEQWRTQLKGRQFEFSSVLKSKAVNSSKQEGLYEATIQIR</sequence>
<evidence type="ECO:0000313" key="2">
    <source>
        <dbReference type="Proteomes" id="UP000294656"/>
    </source>
</evidence>
<name>A0A4R6M2W4_9GAMM</name>
<accession>A0A4R6M2W4</accession>
<evidence type="ECO:0000313" key="1">
    <source>
        <dbReference type="EMBL" id="TDO95563.1"/>
    </source>
</evidence>
<protein>
    <submittedName>
        <fullName evidence="1">Uncharacterized protein</fullName>
    </submittedName>
</protein>
<comment type="caution">
    <text evidence="1">The sequence shown here is derived from an EMBL/GenBank/DDBJ whole genome shotgun (WGS) entry which is preliminary data.</text>
</comment>
<dbReference type="AlphaFoldDB" id="A0A4R6M2W4"/>
<dbReference type="EMBL" id="SNXC01000016">
    <property type="protein sequence ID" value="TDO95563.1"/>
    <property type="molecule type" value="Genomic_DNA"/>
</dbReference>
<dbReference type="Proteomes" id="UP000294656">
    <property type="component" value="Unassembled WGS sequence"/>
</dbReference>
<dbReference type="RefSeq" id="WP_133505179.1">
    <property type="nucleotide sequence ID" value="NZ_SNXC01000016.1"/>
</dbReference>
<proteinExistence type="predicted"/>
<reference evidence="1 2" key="1">
    <citation type="submission" date="2019-03" db="EMBL/GenBank/DDBJ databases">
        <title>Genomic Encyclopedia of Type Strains, Phase III (KMG-III): the genomes of soil and plant-associated and newly described type strains.</title>
        <authorList>
            <person name="Whitman W."/>
        </authorList>
    </citation>
    <scope>NUCLEOTIDE SEQUENCE [LARGE SCALE GENOMIC DNA]</scope>
    <source>
        <strain evidence="1 2">CECT 7378</strain>
    </source>
</reference>
<organism evidence="1 2">
    <name type="scientific">Marinomonas balearica</name>
    <dbReference type="NCBI Taxonomy" id="491947"/>
    <lineage>
        <taxon>Bacteria</taxon>
        <taxon>Pseudomonadati</taxon>
        <taxon>Pseudomonadota</taxon>
        <taxon>Gammaproteobacteria</taxon>
        <taxon>Oceanospirillales</taxon>
        <taxon>Oceanospirillaceae</taxon>
        <taxon>Marinomonas</taxon>
    </lineage>
</organism>
<gene>
    <name evidence="1" type="ORF">DFP79_3494</name>
</gene>
<keyword evidence="2" id="KW-1185">Reference proteome</keyword>
<dbReference type="OrthoDB" id="9829379at2"/>